<feature type="region of interest" description="Disordered" evidence="1">
    <location>
        <begin position="203"/>
        <end position="278"/>
    </location>
</feature>
<reference evidence="2 3" key="1">
    <citation type="submission" date="2023-01" db="EMBL/GenBank/DDBJ databases">
        <title>Analysis of 21 Apiospora genomes using comparative genomics revels a genus with tremendous synthesis potential of carbohydrate active enzymes and secondary metabolites.</title>
        <authorList>
            <person name="Sorensen T."/>
        </authorList>
    </citation>
    <scope>NUCLEOTIDE SEQUENCE [LARGE SCALE GENOMIC DNA]</scope>
    <source>
        <strain evidence="2 3">CBS 114990</strain>
    </source>
</reference>
<feature type="region of interest" description="Disordered" evidence="1">
    <location>
        <begin position="635"/>
        <end position="814"/>
    </location>
</feature>
<dbReference type="RefSeq" id="XP_066672266.1">
    <property type="nucleotide sequence ID" value="XM_066808648.1"/>
</dbReference>
<organism evidence="2 3">
    <name type="scientific">Apiospora hydei</name>
    <dbReference type="NCBI Taxonomy" id="1337664"/>
    <lineage>
        <taxon>Eukaryota</taxon>
        <taxon>Fungi</taxon>
        <taxon>Dikarya</taxon>
        <taxon>Ascomycota</taxon>
        <taxon>Pezizomycotina</taxon>
        <taxon>Sordariomycetes</taxon>
        <taxon>Xylariomycetidae</taxon>
        <taxon>Amphisphaeriales</taxon>
        <taxon>Apiosporaceae</taxon>
        <taxon>Apiospora</taxon>
    </lineage>
</organism>
<feature type="compositionally biased region" description="Low complexity" evidence="1">
    <location>
        <begin position="848"/>
        <end position="858"/>
    </location>
</feature>
<sequence length="1047" mass="116083">MSLAEPSVASTLAVPDQQQPEYVEFLDDEGVPDGTVRCRLQQLQGIAHPNHRMSDAVLQERDRENSSVIQHDHSFVELKSPRNKHVDAHAITRDRRRGHNCKLELSECSACGPRVTGLRGSFSIEQIRNHPTSGQPVSDQSAMGTAVNRRRSARELFEQYGVARPSGWLSDEEDLTLSGDRNASPRRFCRICHVCSARTWSPRSRRQQTSQVLHTEVKSQSHQQSAGSRHTVWYEAQPENHDRTPVQAASSGFRPRHNASEAAQSPPASETNKQSMASVGTEINPLRPHLRADTLRSHPTWSVKQNPFLIADREAKAKASGPGADGNGAKARQSRNVAESAVRHTTRTGASDDEEAGCENPVCRATHEGHRPFRHSVFCALYRSSQDEDVYTSPRGLVGEQSQQTNGAISKSRLAEQPSSAVEALHSRHDTIHRHHSPGFHGPHHIAEHLALAAGHNLRGSQSNSAGKAIGQSVVEETVEGSEVRENRAETTEQYAMKQLEPLTQVQATTKIGSFRYREEPLPHGHPPSEEHRYTSASAETVLDDDISKADSELAEPESEVHETHQTLRHVQRSQHMRRAVGEERPSPVGDNSVPHGTPSSRSPFRVIKRMGSTAFAGQGASSERTMHKEVQYTSRIESTSRGKTLSAALDARSDSDRQSHVSDERIAFNGQERGVAPKSRVASPPPWLKTPSKKPANVQDRLRHVGTRSQYGLSRASREQYRRVDRPNNSTRSHDPSQNTPGRLSSSKFDLRYASKDPQRTVHTQDESDTWLGLPSGLQQQDTASKSSAAQLKHTASQEEAPVPVQRSSSQYEHESGYTESCIFCEAPSPTSPHMRGPHERNAGALSPSVVSSNNPSGKANPRTESVESNYRRATLRAQEELDQLFAETRYSSHRQGTVETRATASGFNATPLRRRQVSFQDEEEAPRVQKSASNYENGSDESFSFSSKGSNPEIHRPTPIAPPNHDCRWKDRYMALTSEIRQLKAEMSTRESFHDVDADSARDQGSQQQDEDLGIQGLTIVMHLKGKDDLVINTDLTQEAEEVEE</sequence>
<feature type="region of interest" description="Disordered" evidence="1">
    <location>
        <begin position="396"/>
        <end position="424"/>
    </location>
</feature>
<evidence type="ECO:0000256" key="1">
    <source>
        <dbReference type="SAM" id="MobiDB-lite"/>
    </source>
</evidence>
<gene>
    <name evidence="2" type="ORF">PG997_004333</name>
</gene>
<feature type="compositionally biased region" description="Polar residues" evidence="1">
    <location>
        <begin position="203"/>
        <end position="228"/>
    </location>
</feature>
<proteinExistence type="predicted"/>
<feature type="compositionally biased region" description="Polar residues" evidence="1">
    <location>
        <begin position="728"/>
        <end position="749"/>
    </location>
</feature>
<feature type="region of interest" description="Disordered" evidence="1">
    <location>
        <begin position="830"/>
        <end position="872"/>
    </location>
</feature>
<feature type="region of interest" description="Disordered" evidence="1">
    <location>
        <begin position="990"/>
        <end position="1013"/>
    </location>
</feature>
<evidence type="ECO:0000313" key="3">
    <source>
        <dbReference type="Proteomes" id="UP001433268"/>
    </source>
</evidence>
<feature type="compositionally biased region" description="Polar residues" evidence="1">
    <location>
        <begin position="895"/>
        <end position="910"/>
    </location>
</feature>
<feature type="compositionally biased region" description="Basic and acidic residues" evidence="1">
    <location>
        <begin position="717"/>
        <end position="727"/>
    </location>
</feature>
<feature type="compositionally biased region" description="Basic and acidic residues" evidence="1">
    <location>
        <begin position="652"/>
        <end position="667"/>
    </location>
</feature>
<evidence type="ECO:0000313" key="2">
    <source>
        <dbReference type="EMBL" id="KAK8089372.1"/>
    </source>
</evidence>
<feature type="compositionally biased region" description="Low complexity" evidence="1">
    <location>
        <begin position="260"/>
        <end position="270"/>
    </location>
</feature>
<feature type="compositionally biased region" description="Basic and acidic residues" evidence="1">
    <location>
        <begin position="518"/>
        <end position="534"/>
    </location>
</feature>
<feature type="compositionally biased region" description="Polar residues" evidence="1">
    <location>
        <begin position="635"/>
        <end position="644"/>
    </location>
</feature>
<feature type="region of interest" description="Disordered" evidence="1">
    <location>
        <begin position="315"/>
        <end position="358"/>
    </location>
</feature>
<dbReference type="Proteomes" id="UP001433268">
    <property type="component" value="Unassembled WGS sequence"/>
</dbReference>
<feature type="compositionally biased region" description="Polar residues" evidence="1">
    <location>
        <begin position="400"/>
        <end position="409"/>
    </location>
</feature>
<feature type="compositionally biased region" description="Polar residues" evidence="1">
    <location>
        <begin position="778"/>
        <end position="791"/>
    </location>
</feature>
<feature type="compositionally biased region" description="Low complexity" evidence="1">
    <location>
        <begin position="938"/>
        <end position="953"/>
    </location>
</feature>
<protein>
    <submittedName>
        <fullName evidence="2">Uncharacterized protein</fullName>
    </submittedName>
</protein>
<feature type="region of interest" description="Disordered" evidence="1">
    <location>
        <begin position="550"/>
        <end position="605"/>
    </location>
</feature>
<feature type="region of interest" description="Disordered" evidence="1">
    <location>
        <begin position="893"/>
        <end position="968"/>
    </location>
</feature>
<feature type="compositionally biased region" description="Basic residues" evidence="1">
    <location>
        <begin position="567"/>
        <end position="579"/>
    </location>
</feature>
<feature type="compositionally biased region" description="Basic and acidic residues" evidence="1">
    <location>
        <begin position="990"/>
        <end position="1004"/>
    </location>
</feature>
<dbReference type="EMBL" id="JAQQWN010000004">
    <property type="protein sequence ID" value="KAK8089372.1"/>
    <property type="molecule type" value="Genomic_DNA"/>
</dbReference>
<feature type="region of interest" description="Disordered" evidence="1">
    <location>
        <begin position="518"/>
        <end position="537"/>
    </location>
</feature>
<dbReference type="GeneID" id="92041708"/>
<feature type="compositionally biased region" description="Basic and acidic residues" evidence="1">
    <location>
        <begin position="750"/>
        <end position="767"/>
    </location>
</feature>
<name>A0ABR1X205_9PEZI</name>
<keyword evidence="3" id="KW-1185">Reference proteome</keyword>
<accession>A0ABR1X205</accession>
<comment type="caution">
    <text evidence="2">The sequence shown here is derived from an EMBL/GenBank/DDBJ whole genome shotgun (WGS) entry which is preliminary data.</text>
</comment>